<dbReference type="NCBIfam" id="NF003739">
    <property type="entry name" value="PRK05335.1"/>
    <property type="match status" value="1"/>
</dbReference>
<dbReference type="PROSITE" id="PS01281">
    <property type="entry name" value="GIDA_2"/>
    <property type="match status" value="1"/>
</dbReference>
<evidence type="ECO:0000313" key="13">
    <source>
        <dbReference type="EMBL" id="AEH62435.1"/>
    </source>
</evidence>
<organism evidence="13 14">
    <name type="scientific">Zymomonas mobilis subsp. mobilis (strain ATCC 10988 / DSM 424 / LMG 404 / NCIMB 8938 / NRRL B-806 / ZM1)</name>
    <dbReference type="NCBI Taxonomy" id="555217"/>
    <lineage>
        <taxon>Bacteria</taxon>
        <taxon>Pseudomonadati</taxon>
        <taxon>Pseudomonadota</taxon>
        <taxon>Alphaproteobacteria</taxon>
        <taxon>Sphingomonadales</taxon>
        <taxon>Zymomonadaceae</taxon>
        <taxon>Zymomonas</taxon>
    </lineage>
</organism>
<evidence type="ECO:0000256" key="5">
    <source>
        <dbReference type="ARBA" id="ARBA00022630"/>
    </source>
</evidence>
<dbReference type="InterPro" id="IPR036188">
    <property type="entry name" value="FAD/NAD-bd_sf"/>
</dbReference>
<dbReference type="InterPro" id="IPR040131">
    <property type="entry name" value="MnmG_N"/>
</dbReference>
<dbReference type="InterPro" id="IPR002218">
    <property type="entry name" value="MnmG-rel"/>
</dbReference>
<dbReference type="GO" id="GO:0005829">
    <property type="term" value="C:cytosol"/>
    <property type="evidence" value="ECO:0007669"/>
    <property type="project" value="TreeGrafter"/>
</dbReference>
<dbReference type="InterPro" id="IPR020595">
    <property type="entry name" value="MnmG-rel_CS"/>
</dbReference>
<name>A0A0H3G5M3_ZYMMA</name>
<dbReference type="HOGENOM" id="CLU_033057_1_0_5"/>
<evidence type="ECO:0000256" key="10">
    <source>
        <dbReference type="ARBA" id="ARBA00023027"/>
    </source>
</evidence>
<comment type="cofactor">
    <cofactor evidence="1 11">
        <name>FAD</name>
        <dbReference type="ChEBI" id="CHEBI:57692"/>
    </cofactor>
</comment>
<dbReference type="Pfam" id="PF01134">
    <property type="entry name" value="GIDA"/>
    <property type="match status" value="1"/>
</dbReference>
<evidence type="ECO:0000256" key="9">
    <source>
        <dbReference type="ARBA" id="ARBA00022857"/>
    </source>
</evidence>
<evidence type="ECO:0000256" key="11">
    <source>
        <dbReference type="HAMAP-Rule" id="MF_01037"/>
    </source>
</evidence>
<dbReference type="Gene3D" id="3.50.50.60">
    <property type="entry name" value="FAD/NAD(P)-binding domain"/>
    <property type="match status" value="2"/>
</dbReference>
<dbReference type="KEGG" id="zmm:Zmob_0590"/>
<evidence type="ECO:0000256" key="6">
    <source>
        <dbReference type="ARBA" id="ARBA00022679"/>
    </source>
</evidence>
<gene>
    <name evidence="11" type="primary">trmFO</name>
    <name evidence="13" type="ordered locus">Zmob_0590</name>
</gene>
<comment type="function">
    <text evidence="11">Catalyzes the folate-dependent formation of 5-methyl-uridine at position 54 (M-5-U54) in all tRNAs.</text>
</comment>
<keyword evidence="7 11" id="KW-0819">tRNA processing</keyword>
<dbReference type="SUPFAM" id="SSF51905">
    <property type="entry name" value="FAD/NAD(P)-binding domain"/>
    <property type="match status" value="1"/>
</dbReference>
<comment type="subcellular location">
    <subcellularLocation>
        <location evidence="11">Cytoplasm</location>
    </subcellularLocation>
</comment>
<dbReference type="OrthoDB" id="9803114at2"/>
<comment type="catalytic activity">
    <reaction evidence="11">
        <text>uridine(54) in tRNA + (6R)-5,10-methylene-5,6,7,8-tetrahydrofolate + NADPH + H(+) = 5-methyluridine(54) in tRNA + (6S)-5,6,7,8-tetrahydrofolate + NADP(+)</text>
        <dbReference type="Rhea" id="RHEA:62372"/>
        <dbReference type="Rhea" id="RHEA-COMP:10167"/>
        <dbReference type="Rhea" id="RHEA-COMP:10193"/>
        <dbReference type="ChEBI" id="CHEBI:15378"/>
        <dbReference type="ChEBI" id="CHEBI:15636"/>
        <dbReference type="ChEBI" id="CHEBI:57453"/>
        <dbReference type="ChEBI" id="CHEBI:57783"/>
        <dbReference type="ChEBI" id="CHEBI:58349"/>
        <dbReference type="ChEBI" id="CHEBI:65315"/>
        <dbReference type="ChEBI" id="CHEBI:74447"/>
        <dbReference type="EC" id="2.1.1.74"/>
    </reaction>
</comment>
<keyword evidence="10 11" id="KW-0520">NAD</keyword>
<keyword evidence="5 11" id="KW-0285">Flavoprotein</keyword>
<evidence type="ECO:0000259" key="12">
    <source>
        <dbReference type="Pfam" id="PF01134"/>
    </source>
</evidence>
<evidence type="ECO:0000256" key="8">
    <source>
        <dbReference type="ARBA" id="ARBA00022827"/>
    </source>
</evidence>
<dbReference type="GO" id="GO:0050660">
    <property type="term" value="F:flavin adenine dinucleotide binding"/>
    <property type="evidence" value="ECO:0007669"/>
    <property type="project" value="UniProtKB-UniRule"/>
</dbReference>
<keyword evidence="6 11" id="KW-0808">Transferase</keyword>
<keyword evidence="3 11" id="KW-0963">Cytoplasm</keyword>
<dbReference type="EC" id="2.1.1.74" evidence="11"/>
<feature type="domain" description="MnmG N-terminal" evidence="12">
    <location>
        <begin position="4"/>
        <end position="365"/>
    </location>
</feature>
<comment type="catalytic activity">
    <reaction evidence="11">
        <text>uridine(54) in tRNA + (6R)-5,10-methylene-5,6,7,8-tetrahydrofolate + NADH + H(+) = 5-methyluridine(54) in tRNA + (6S)-5,6,7,8-tetrahydrofolate + NAD(+)</text>
        <dbReference type="Rhea" id="RHEA:16873"/>
        <dbReference type="Rhea" id="RHEA-COMP:10167"/>
        <dbReference type="Rhea" id="RHEA-COMP:10193"/>
        <dbReference type="ChEBI" id="CHEBI:15378"/>
        <dbReference type="ChEBI" id="CHEBI:15636"/>
        <dbReference type="ChEBI" id="CHEBI:57453"/>
        <dbReference type="ChEBI" id="CHEBI:57540"/>
        <dbReference type="ChEBI" id="CHEBI:57945"/>
        <dbReference type="ChEBI" id="CHEBI:65315"/>
        <dbReference type="ChEBI" id="CHEBI:74447"/>
        <dbReference type="EC" id="2.1.1.74"/>
    </reaction>
</comment>
<evidence type="ECO:0000313" key="14">
    <source>
        <dbReference type="Proteomes" id="UP000001494"/>
    </source>
</evidence>
<evidence type="ECO:0000256" key="4">
    <source>
        <dbReference type="ARBA" id="ARBA00022603"/>
    </source>
</evidence>
<dbReference type="EMBL" id="CP002850">
    <property type="protein sequence ID" value="AEH62435.1"/>
    <property type="molecule type" value="Genomic_DNA"/>
</dbReference>
<evidence type="ECO:0000256" key="1">
    <source>
        <dbReference type="ARBA" id="ARBA00001974"/>
    </source>
</evidence>
<dbReference type="AlphaFoldDB" id="A0A0H3G5M3"/>
<keyword evidence="8 11" id="KW-0274">FAD</keyword>
<dbReference type="HAMAP" id="MF_01037">
    <property type="entry name" value="TrmFO"/>
    <property type="match status" value="1"/>
</dbReference>
<accession>A0A0H3G5M3</accession>
<feature type="binding site" evidence="11">
    <location>
        <begin position="8"/>
        <end position="13"/>
    </location>
    <ligand>
        <name>FAD</name>
        <dbReference type="ChEBI" id="CHEBI:57692"/>
    </ligand>
</feature>
<dbReference type="NCBIfam" id="TIGR00137">
    <property type="entry name" value="gid_trmFO"/>
    <property type="match status" value="1"/>
</dbReference>
<dbReference type="Proteomes" id="UP000001494">
    <property type="component" value="Chromosome"/>
</dbReference>
<reference evidence="13 14" key="1">
    <citation type="journal article" date="2011" name="J. Bacteriol.">
        <title>Genome sequence of the ethanol-producing Zymomonas mobilis subsp. mobilis lectotype strain ATCC 10988.</title>
        <authorList>
            <person name="Pappas K.M."/>
            <person name="Kouvelis V.N."/>
            <person name="Saunders E."/>
            <person name="Brettin T.S."/>
            <person name="Bruce D."/>
            <person name="Detter C."/>
            <person name="Balakireva M."/>
            <person name="Han C.S."/>
            <person name="Savvakis G."/>
            <person name="Kyrpides N.C."/>
            <person name="Typas M.A."/>
        </authorList>
    </citation>
    <scope>NUCLEOTIDE SEQUENCE [LARGE SCALE GENOMIC DNA]</scope>
    <source>
        <strain evidence="14">ATCC 10988 / DSM 424 / CCUG 17860 / LMG 404 / NCIMB 8938 / NRRL B-806 / ZM1</strain>
    </source>
</reference>
<keyword evidence="4 11" id="KW-0489">Methyltransferase</keyword>
<dbReference type="InterPro" id="IPR004417">
    <property type="entry name" value="TrmFO"/>
</dbReference>
<dbReference type="RefSeq" id="WP_014500601.1">
    <property type="nucleotide sequence ID" value="NC_017262.1"/>
</dbReference>
<keyword evidence="9 11" id="KW-0521">NADP</keyword>
<evidence type="ECO:0000256" key="7">
    <source>
        <dbReference type="ARBA" id="ARBA00022694"/>
    </source>
</evidence>
<dbReference type="PANTHER" id="PTHR11806">
    <property type="entry name" value="GLUCOSE INHIBITED DIVISION PROTEIN A"/>
    <property type="match status" value="1"/>
</dbReference>
<dbReference type="GO" id="GO:0030488">
    <property type="term" value="P:tRNA methylation"/>
    <property type="evidence" value="ECO:0007669"/>
    <property type="project" value="TreeGrafter"/>
</dbReference>
<evidence type="ECO:0000256" key="2">
    <source>
        <dbReference type="ARBA" id="ARBA00003717"/>
    </source>
</evidence>
<sequence length="446" mass="49784">MQPVNIIGGGLAGSEAAWQLASRQIPVRLFEMRGREKTPAHSTDKLAELVCSNSFRSDDPNSNAVGVLHAEMRKMGSLIMMIADQHRVPAGSALAVDREGFAEAVTNRLQNHPLIEIHRERIDHIPDETTIIASGPLTSDSLANAITELTGRDALSFFDAIAPIVYRDSIDMDIAWFQSRWDKGDGHDYINCPLNKEEYLAFHAALLAGEKGDFHEWEKDTPYFEGCMPIEVMADRGIDTLRFGPMKPVGLDDPRTGRWPYGAVQLRQDNALGTLWNMVGFQTKLKYAEQIRVFRMIPGLEKAEFARLGGMHRNSFIRSPVLLDEYLRLKKQTNIRFAGQITGCEGYIESASIGLLAGIFTAADKLDRKVSSPPVESALGALLGHITKNADPDHYQPMNINFGLFPPISEKHPKKQRKAMMAERARKALDQWISEEAFLKSSILEQ</sequence>
<protein>
    <recommendedName>
        <fullName evidence="11">Methylenetetrahydrofolate--tRNA-(uracil-5-)-methyltransferase TrmFO</fullName>
        <ecNumber evidence="11">2.1.1.74</ecNumber>
    </recommendedName>
    <alternativeName>
        <fullName evidence="11">Folate-dependent tRNA (uracil-5-)-methyltransferase</fullName>
    </alternativeName>
    <alternativeName>
        <fullName evidence="11">Folate-dependent tRNA(M-5-U54)-methyltransferase</fullName>
    </alternativeName>
</protein>
<dbReference type="eggNOG" id="COG1206">
    <property type="taxonomic scope" value="Bacteria"/>
</dbReference>
<dbReference type="GO" id="GO:0047151">
    <property type="term" value="F:tRNA (uracil(54)-C5)-methyltransferase activity, 5,10-methylenetetrahydrofolate-dependent"/>
    <property type="evidence" value="ECO:0007669"/>
    <property type="project" value="UniProtKB-UniRule"/>
</dbReference>
<evidence type="ECO:0000256" key="3">
    <source>
        <dbReference type="ARBA" id="ARBA00022490"/>
    </source>
</evidence>
<dbReference type="GO" id="GO:0002098">
    <property type="term" value="P:tRNA wobble uridine modification"/>
    <property type="evidence" value="ECO:0007669"/>
    <property type="project" value="TreeGrafter"/>
</dbReference>
<comment type="function">
    <text evidence="2">NAD-binding protein involved in the addition of a carboxymethylaminomethyl (cmnm) group at the wobble position (U34) of certain tRNAs, forming tRNA-cmnm(5)s(2)U34.</text>
</comment>
<proteinExistence type="inferred from homology"/>
<comment type="similarity">
    <text evidence="11">Belongs to the MnmG family. TrmFO subfamily.</text>
</comment>
<dbReference type="PANTHER" id="PTHR11806:SF2">
    <property type="entry name" value="METHYLENETETRAHYDROFOLATE--TRNA-(URACIL-5-)-METHYLTRANSFERASE TRMFO"/>
    <property type="match status" value="1"/>
</dbReference>